<dbReference type="AlphaFoldDB" id="Q01QH7"/>
<gene>
    <name evidence="1" type="ordered locus">Acid_7182</name>
</gene>
<reference evidence="1" key="1">
    <citation type="submission" date="2006-10" db="EMBL/GenBank/DDBJ databases">
        <title>Complete sequence of Solibacter usitatus Ellin6076.</title>
        <authorList>
            <consortium name="US DOE Joint Genome Institute"/>
            <person name="Copeland A."/>
            <person name="Lucas S."/>
            <person name="Lapidus A."/>
            <person name="Barry K."/>
            <person name="Detter J.C."/>
            <person name="Glavina del Rio T."/>
            <person name="Hammon N."/>
            <person name="Israni S."/>
            <person name="Dalin E."/>
            <person name="Tice H."/>
            <person name="Pitluck S."/>
            <person name="Thompson L.S."/>
            <person name="Brettin T."/>
            <person name="Bruce D."/>
            <person name="Han C."/>
            <person name="Tapia R."/>
            <person name="Gilna P."/>
            <person name="Schmutz J."/>
            <person name="Larimer F."/>
            <person name="Land M."/>
            <person name="Hauser L."/>
            <person name="Kyrpides N."/>
            <person name="Mikhailova N."/>
            <person name="Janssen P.H."/>
            <person name="Kuske C.R."/>
            <person name="Richardson P."/>
        </authorList>
    </citation>
    <scope>NUCLEOTIDE SEQUENCE</scope>
    <source>
        <strain evidence="1">Ellin6076</strain>
    </source>
</reference>
<proteinExistence type="predicted"/>
<sequence>MRATIDFRDSLYQKSESLAASRKITVEQFIVEAVSKELQANLTHGKSATHRVRHEALPVIRSMRAGTLDLSNFGFDTLLT</sequence>
<accession>Q01QH7</accession>
<dbReference type="EMBL" id="CP000473">
    <property type="protein sequence ID" value="ABJ88093.1"/>
    <property type="molecule type" value="Genomic_DNA"/>
</dbReference>
<dbReference type="KEGG" id="sus:Acid_7182"/>
<organism evidence="1">
    <name type="scientific">Solibacter usitatus (strain Ellin6076)</name>
    <dbReference type="NCBI Taxonomy" id="234267"/>
    <lineage>
        <taxon>Bacteria</taxon>
        <taxon>Pseudomonadati</taxon>
        <taxon>Acidobacteriota</taxon>
        <taxon>Terriglobia</taxon>
        <taxon>Bryobacterales</taxon>
        <taxon>Solibacteraceae</taxon>
        <taxon>Candidatus Solibacter</taxon>
    </lineage>
</organism>
<protein>
    <submittedName>
        <fullName evidence="1">Uncharacterized protein</fullName>
    </submittedName>
</protein>
<dbReference type="InParanoid" id="Q01QH7"/>
<name>Q01QH7_SOLUE</name>
<dbReference type="STRING" id="234267.Acid_7182"/>
<evidence type="ECO:0000313" key="1">
    <source>
        <dbReference type="EMBL" id="ABJ88093.1"/>
    </source>
</evidence>
<dbReference type="HOGENOM" id="CLU_2587896_0_0_0"/>